<feature type="transmembrane region" description="Helical" evidence="1">
    <location>
        <begin position="31"/>
        <end position="51"/>
    </location>
</feature>
<protein>
    <submittedName>
        <fullName evidence="2">Uncharacterized protein</fullName>
    </submittedName>
</protein>
<dbReference type="RefSeq" id="WP_129225509.1">
    <property type="nucleotide sequence ID" value="NZ_SDOZ01000002.1"/>
</dbReference>
<evidence type="ECO:0000256" key="1">
    <source>
        <dbReference type="SAM" id="Phobius"/>
    </source>
</evidence>
<feature type="transmembrane region" description="Helical" evidence="1">
    <location>
        <begin position="7"/>
        <end position="25"/>
    </location>
</feature>
<keyword evidence="3" id="KW-1185">Reference proteome</keyword>
<dbReference type="Proteomes" id="UP000291269">
    <property type="component" value="Unassembled WGS sequence"/>
</dbReference>
<keyword evidence="1" id="KW-0472">Membrane</keyword>
<gene>
    <name evidence="2" type="ORF">ESZ91_06940</name>
</gene>
<evidence type="ECO:0000313" key="2">
    <source>
        <dbReference type="EMBL" id="RXZ62123.1"/>
    </source>
</evidence>
<comment type="caution">
    <text evidence="2">The sequence shown here is derived from an EMBL/GenBank/DDBJ whole genome shotgun (WGS) entry which is preliminary data.</text>
</comment>
<proteinExistence type="predicted"/>
<evidence type="ECO:0000313" key="3">
    <source>
        <dbReference type="Proteomes" id="UP000291269"/>
    </source>
</evidence>
<accession>A0A4Q2KFX4</accession>
<dbReference type="AlphaFoldDB" id="A0A4Q2KFX4"/>
<dbReference type="EMBL" id="SDOZ01000002">
    <property type="protein sequence ID" value="RXZ62123.1"/>
    <property type="molecule type" value="Genomic_DNA"/>
</dbReference>
<reference evidence="2 3" key="1">
    <citation type="journal article" date="2019" name="Gut">
        <title>Antibiotics-induced monodominance of a novel gut bacterial order.</title>
        <authorList>
            <person name="Hildebrand F."/>
            <person name="Moitinho-Silva L."/>
            <person name="Blasche S."/>
            <person name="Jahn M.T."/>
            <person name="Gossmann T.I."/>
            <person name="Heuerta-Cepas J."/>
            <person name="Hercog R."/>
            <person name="Luetge M."/>
            <person name="Bahram M."/>
            <person name="Pryszlak A."/>
            <person name="Alves R.J."/>
            <person name="Waszak S.M."/>
            <person name="Zhu A."/>
            <person name="Ye L."/>
            <person name="Costea P.I."/>
            <person name="Aalvink S."/>
            <person name="Belzer C."/>
            <person name="Forslund S.K."/>
            <person name="Sunagawa S."/>
            <person name="Hentschel U."/>
            <person name="Merten C."/>
            <person name="Patil K.R."/>
            <person name="Benes V."/>
            <person name="Bork P."/>
        </authorList>
    </citation>
    <scope>NUCLEOTIDE SEQUENCE [LARGE SCALE GENOMIC DNA]</scope>
    <source>
        <strain evidence="2 3">HDS1380</strain>
    </source>
</reference>
<organism evidence="2 3">
    <name type="scientific">Candidatus Borkfalkia ceftriaxoniphila</name>
    <dbReference type="NCBI Taxonomy" id="2508949"/>
    <lineage>
        <taxon>Bacteria</taxon>
        <taxon>Bacillati</taxon>
        <taxon>Bacillota</taxon>
        <taxon>Clostridia</taxon>
        <taxon>Christensenellales</taxon>
        <taxon>Christensenellaceae</taxon>
        <taxon>Candidatus Borkfalkia</taxon>
    </lineage>
</organism>
<name>A0A4Q2KFX4_9FIRM</name>
<keyword evidence="1" id="KW-1133">Transmembrane helix</keyword>
<sequence>MKKKILIGIYAAVQLTVIVLIPLGLIFRQPIYFYIASPLAFVAIVFIIVYLKKTSEPKK</sequence>
<keyword evidence="1" id="KW-0812">Transmembrane</keyword>